<reference evidence="3" key="1">
    <citation type="submission" date="2010-10" db="EMBL/GenBank/DDBJ databases">
        <title>Complete sequence of chromosome of Geobacillus sp. Y4.1MC1.</title>
        <authorList>
            <consortium name="US DOE Joint Genome Institute"/>
            <person name="Lucas S."/>
            <person name="Copeland A."/>
            <person name="Lapidus A."/>
            <person name="Cheng J.-F."/>
            <person name="Bruce D."/>
            <person name="Goodwin L."/>
            <person name="Pitluck S."/>
            <person name="Chertkov O."/>
            <person name="Zhang X."/>
            <person name="Detter J.C."/>
            <person name="Han C."/>
            <person name="Tapia R."/>
            <person name="Land M."/>
            <person name="Hauser L."/>
            <person name="Jeffries C."/>
            <person name="Kyrpides N."/>
            <person name="Ivanova N."/>
            <person name="Ovchinnikova G."/>
            <person name="Brumm P."/>
            <person name="Mead D."/>
            <person name="Woyke T."/>
        </authorList>
    </citation>
    <scope>NUCLEOTIDE SEQUENCE [LARGE SCALE GENOMIC DNA]</scope>
    <source>
        <strain evidence="3">Y4.1MC1</strain>
    </source>
</reference>
<protein>
    <submittedName>
        <fullName evidence="3">Activator of Hsp90 ATPase 1 family protein</fullName>
    </submittedName>
</protein>
<evidence type="ECO:0000256" key="1">
    <source>
        <dbReference type="ARBA" id="ARBA00006817"/>
    </source>
</evidence>
<sequence>MTAEKNAANGMLPQICHTMVFQAPIQKVWKTVSTSEGLAAWFMPNDLQPVVGYEFHLNAGPFGMSPCKVIEVEPPHRLSFRWGKDWTVTFVLKELNKQQTEFTLIHSGWEANKVTEFGESHTIVRNRMDQGWAKLCQSLGAYVEE</sequence>
<dbReference type="KEGG" id="gmc:GY4MC1_1750"/>
<dbReference type="InterPro" id="IPR013538">
    <property type="entry name" value="ASHA1/2-like_C"/>
</dbReference>
<proteinExistence type="inferred from homology"/>
<evidence type="ECO:0000313" key="3">
    <source>
        <dbReference type="EMBL" id="ADP74524.1"/>
    </source>
</evidence>
<dbReference type="Pfam" id="PF08327">
    <property type="entry name" value="AHSA1"/>
    <property type="match status" value="1"/>
</dbReference>
<accession>A0A7U3YEW5</accession>
<gene>
    <name evidence="3" type="ORF">GY4MC1_1750</name>
</gene>
<dbReference type="Gene3D" id="3.30.530.20">
    <property type="match status" value="1"/>
</dbReference>
<name>A0A7U3YEW5_GEOS0</name>
<feature type="domain" description="Activator of Hsp90 ATPase homologue 1/2-like C-terminal" evidence="2">
    <location>
        <begin position="23"/>
        <end position="144"/>
    </location>
</feature>
<dbReference type="AlphaFoldDB" id="A0A7U3YEW5"/>
<comment type="similarity">
    <text evidence="1">Belongs to the AHA1 family.</text>
</comment>
<evidence type="ECO:0000259" key="2">
    <source>
        <dbReference type="Pfam" id="PF08327"/>
    </source>
</evidence>
<dbReference type="SUPFAM" id="SSF55961">
    <property type="entry name" value="Bet v1-like"/>
    <property type="match status" value="1"/>
</dbReference>
<organism evidence="3">
    <name type="scientific">Geobacillus sp. (strain Y4.1MC1)</name>
    <dbReference type="NCBI Taxonomy" id="581103"/>
    <lineage>
        <taxon>Bacteria</taxon>
        <taxon>Bacillati</taxon>
        <taxon>Bacillota</taxon>
        <taxon>Bacilli</taxon>
        <taxon>Bacillales</taxon>
        <taxon>Anoxybacillaceae</taxon>
        <taxon>Geobacillus</taxon>
    </lineage>
</organism>
<dbReference type="InterPro" id="IPR023393">
    <property type="entry name" value="START-like_dom_sf"/>
</dbReference>
<dbReference type="CDD" id="cd07814">
    <property type="entry name" value="SRPBCC_CalC_Aha1-like"/>
    <property type="match status" value="1"/>
</dbReference>
<dbReference type="EMBL" id="CP002293">
    <property type="protein sequence ID" value="ADP74524.1"/>
    <property type="molecule type" value="Genomic_DNA"/>
</dbReference>